<name>A0A1I2HND0_9BACT</name>
<dbReference type="RefSeq" id="WP_091546840.1">
    <property type="nucleotide sequence ID" value="NZ_FONY01000025.1"/>
</dbReference>
<keyword evidence="2" id="KW-1185">Reference proteome</keyword>
<evidence type="ECO:0000313" key="1">
    <source>
        <dbReference type="EMBL" id="SFF31855.1"/>
    </source>
</evidence>
<reference evidence="1 2" key="1">
    <citation type="submission" date="2016-10" db="EMBL/GenBank/DDBJ databases">
        <authorList>
            <person name="de Groot N.N."/>
        </authorList>
    </citation>
    <scope>NUCLEOTIDE SEQUENCE [LARGE SCALE GENOMIC DNA]</scope>
    <source>
        <strain>GEY</strain>
        <strain evidence="2">DSM 9560</strain>
    </source>
</reference>
<accession>A0A1I2HND0</accession>
<dbReference type="Proteomes" id="UP000199513">
    <property type="component" value="Unassembled WGS sequence"/>
</dbReference>
<dbReference type="EMBL" id="FONY01000025">
    <property type="protein sequence ID" value="SFF31855.1"/>
    <property type="molecule type" value="Genomic_DNA"/>
</dbReference>
<organism evidence="1 2">
    <name type="scientific">Thermoflexibacter ruber</name>
    <dbReference type="NCBI Taxonomy" id="1003"/>
    <lineage>
        <taxon>Bacteria</taxon>
        <taxon>Pseudomonadati</taxon>
        <taxon>Bacteroidota</taxon>
        <taxon>Cytophagia</taxon>
        <taxon>Cytophagales</taxon>
        <taxon>Thermoflexibacteraceae</taxon>
        <taxon>Thermoflexibacter</taxon>
    </lineage>
</organism>
<gene>
    <name evidence="1" type="ORF">SAMN04488541_102556</name>
</gene>
<evidence type="ECO:0000313" key="2">
    <source>
        <dbReference type="Proteomes" id="UP000199513"/>
    </source>
</evidence>
<sequence>MDSSKLDLFPEIIISTVSELIPKEIHEIEAYSNYIDYLIDKLKNTADDSKISHIIDKLFSITNQLKNIKKSDAFIMSNIENVINNYIVFLEQTNFSNLLENEKLIAKYKKEFNLLNHFFNNMSKIVQEYSINTFLLSFNKGIADALVALCKIHTVNIHPFSIDKISYIQDKEFDWYYKEQIIIQHDELELLKLDSKQKYENITNTNKDINKELKALLLDGFDVIRYVEDLCNRIENWSVNKNTYSNDRTELFEIDVIIDLQNRLLKYLNTYHILFPINTFDKLVEAMKLRKADFIKSLQDSHLKVLWFLKTILLYSLINLQKDLLNRI</sequence>
<proteinExistence type="predicted"/>
<dbReference type="AlphaFoldDB" id="A0A1I2HND0"/>
<protein>
    <submittedName>
        <fullName evidence="1">Uncharacterized protein</fullName>
    </submittedName>
</protein>